<evidence type="ECO:0000313" key="1">
    <source>
        <dbReference type="EMBL" id="MBO1308681.1"/>
    </source>
</evidence>
<organism evidence="1 2">
    <name type="scientific">Candidatus Enterococcus moelleringii</name>
    <dbReference type="NCBI Taxonomy" id="2815325"/>
    <lineage>
        <taxon>Bacteria</taxon>
        <taxon>Bacillati</taxon>
        <taxon>Bacillota</taxon>
        <taxon>Bacilli</taxon>
        <taxon>Lactobacillales</taxon>
        <taxon>Enterococcaceae</taxon>
        <taxon>Enterococcus</taxon>
    </lineage>
</organism>
<comment type="caution">
    <text evidence="1">The sequence shown here is derived from an EMBL/GenBank/DDBJ whole genome shotgun (WGS) entry which is preliminary data.</text>
</comment>
<dbReference type="Proteomes" id="UP000664601">
    <property type="component" value="Unassembled WGS sequence"/>
</dbReference>
<accession>A0ABS3LGC0</accession>
<dbReference type="EMBL" id="JAFREM010000040">
    <property type="protein sequence ID" value="MBO1308681.1"/>
    <property type="molecule type" value="Genomic_DNA"/>
</dbReference>
<name>A0ABS3LGC0_9ENTE</name>
<proteinExistence type="predicted"/>
<sequence length="56" mass="6298">MTDKEMVVSESGAQLLAESKFKPFIPGQRQENNKKQLVELFSKSSAANIEKETVKK</sequence>
<reference evidence="1 2" key="1">
    <citation type="submission" date="2021-03" db="EMBL/GenBank/DDBJ databases">
        <title>Enterococcal diversity collection.</title>
        <authorList>
            <person name="Gilmore M.S."/>
            <person name="Schwartzman J."/>
            <person name="Van Tyne D."/>
            <person name="Martin M."/>
            <person name="Earl A.M."/>
            <person name="Manson A.L."/>
            <person name="Straub T."/>
            <person name="Salamzade R."/>
            <person name="Saavedra J."/>
            <person name="Lebreton F."/>
            <person name="Prichula J."/>
            <person name="Schaufler K."/>
            <person name="Gaca A."/>
            <person name="Sgardioli B."/>
            <person name="Wagenaar J."/>
            <person name="Strong T."/>
        </authorList>
    </citation>
    <scope>NUCLEOTIDE SEQUENCE [LARGE SCALE GENOMIC DNA]</scope>
    <source>
        <strain evidence="1 2">669A</strain>
    </source>
</reference>
<keyword evidence="2" id="KW-1185">Reference proteome</keyword>
<gene>
    <name evidence="1" type="ORF">JZO70_21080</name>
</gene>
<dbReference type="RefSeq" id="WP_207675672.1">
    <property type="nucleotide sequence ID" value="NZ_JAFREM010000040.1"/>
</dbReference>
<evidence type="ECO:0000313" key="2">
    <source>
        <dbReference type="Proteomes" id="UP000664601"/>
    </source>
</evidence>
<protein>
    <submittedName>
        <fullName evidence="1">Uncharacterized protein</fullName>
    </submittedName>
</protein>